<dbReference type="EMBL" id="JACHXP010000031">
    <property type="protein sequence ID" value="MBB3192489.1"/>
    <property type="molecule type" value="Genomic_DNA"/>
</dbReference>
<reference evidence="1 2" key="1">
    <citation type="submission" date="2020-08" db="EMBL/GenBank/DDBJ databases">
        <title>Genomic Encyclopedia of Type Strains, Phase III (KMG-III): the genomes of soil and plant-associated and newly described type strains.</title>
        <authorList>
            <person name="Whitman W."/>
        </authorList>
    </citation>
    <scope>NUCLEOTIDE SEQUENCE [LARGE SCALE GENOMIC DNA]</scope>
    <source>
        <strain evidence="1 2">CECT 7282</strain>
    </source>
</reference>
<evidence type="ECO:0000313" key="1">
    <source>
        <dbReference type="EMBL" id="MBB3192489.1"/>
    </source>
</evidence>
<comment type="caution">
    <text evidence="1">The sequence shown here is derived from an EMBL/GenBank/DDBJ whole genome shotgun (WGS) entry which is preliminary data.</text>
</comment>
<evidence type="ECO:0000313" key="2">
    <source>
        <dbReference type="Proteomes" id="UP000547614"/>
    </source>
</evidence>
<gene>
    <name evidence="1" type="ORF">FHR94_003785</name>
</gene>
<proteinExistence type="predicted"/>
<dbReference type="RefSeq" id="WP_183328165.1">
    <property type="nucleotide sequence ID" value="NZ_JACHXP010000031.1"/>
</dbReference>
<keyword evidence="2" id="KW-1185">Reference proteome</keyword>
<name>A0A839VGP1_9GAMM</name>
<protein>
    <submittedName>
        <fullName evidence="1">Uncharacterized protein</fullName>
    </submittedName>
</protein>
<dbReference type="AlphaFoldDB" id="A0A839VGP1"/>
<accession>A0A839VGP1</accession>
<dbReference type="Proteomes" id="UP000547614">
    <property type="component" value="Unassembled WGS sequence"/>
</dbReference>
<organism evidence="1 2">
    <name type="scientific">Halomonas cerina</name>
    <dbReference type="NCBI Taxonomy" id="447424"/>
    <lineage>
        <taxon>Bacteria</taxon>
        <taxon>Pseudomonadati</taxon>
        <taxon>Pseudomonadota</taxon>
        <taxon>Gammaproteobacteria</taxon>
        <taxon>Oceanospirillales</taxon>
        <taxon>Halomonadaceae</taxon>
        <taxon>Halomonas</taxon>
    </lineage>
</organism>
<sequence>MATTGRGGIMAPPNRCRIKGTLVSIESSPAFPNKQELRFALLESQALEGPDMAHARIGTTVEGFTFESLSGLHQDDVFLAEAEYIGDARRGLFQLSRLRPASD</sequence>